<feature type="region of interest" description="Disordered" evidence="1">
    <location>
        <begin position="392"/>
        <end position="454"/>
    </location>
</feature>
<evidence type="ECO:0000256" key="1">
    <source>
        <dbReference type="SAM" id="MobiDB-lite"/>
    </source>
</evidence>
<feature type="transmembrane region" description="Helical" evidence="2">
    <location>
        <begin position="312"/>
        <end position="337"/>
    </location>
</feature>
<feature type="transmembrane region" description="Helical" evidence="2">
    <location>
        <begin position="109"/>
        <end position="127"/>
    </location>
</feature>
<evidence type="ECO:0000256" key="2">
    <source>
        <dbReference type="SAM" id="Phobius"/>
    </source>
</evidence>
<feature type="transmembrane region" description="Helical" evidence="2">
    <location>
        <begin position="213"/>
        <end position="235"/>
    </location>
</feature>
<keyword evidence="2" id="KW-1133">Transmembrane helix</keyword>
<accession>A0A7S3UY03</accession>
<organism evidence="3">
    <name type="scientific">Aplanochytrium stocchinoi</name>
    <dbReference type="NCBI Taxonomy" id="215587"/>
    <lineage>
        <taxon>Eukaryota</taxon>
        <taxon>Sar</taxon>
        <taxon>Stramenopiles</taxon>
        <taxon>Bigyra</taxon>
        <taxon>Labyrinthulomycetes</taxon>
        <taxon>Thraustochytrida</taxon>
        <taxon>Thraustochytriidae</taxon>
        <taxon>Aplanochytrium</taxon>
    </lineage>
</organism>
<feature type="transmembrane region" description="Helical" evidence="2">
    <location>
        <begin position="139"/>
        <end position="164"/>
    </location>
</feature>
<evidence type="ECO:0000313" key="3">
    <source>
        <dbReference type="EMBL" id="CAE0440428.1"/>
    </source>
</evidence>
<feature type="transmembrane region" description="Helical" evidence="2">
    <location>
        <begin position="80"/>
        <end position="100"/>
    </location>
</feature>
<protein>
    <submittedName>
        <fullName evidence="3">Uncharacterized protein</fullName>
    </submittedName>
</protein>
<feature type="transmembrane region" description="Helical" evidence="2">
    <location>
        <begin position="288"/>
        <end position="306"/>
    </location>
</feature>
<name>A0A7S3UY03_9STRA</name>
<sequence length="454" mass="51941">MQQFFSIDQTNKMTGCMALWPASECGLHGICETANENNTTIGSPFCVCDEEWTHSEEFDYFSGGSSFTGVCGYNKSHVRVLYTVCAAVTGISLILQLVVIRKKSQLKRLWAAILSLLFPFSASMVRLNNQSSALFGKNLFFMFLVAHGNAFILVAISIFLMRYVRYMSRKNPWMSPKMKKLISHFGEWQKFIILGDITIHQLVWISYFTDASVAVVFLRICQFFMLVRVFYIMYFSQMLMGQYIRDLNEVKILNNSFTDRTNAMKEQRQVITELVTQHIPRARAFRRVSFFFGFMGVNYFGIPLLLDYGINVIWTYFIPVSYCLWSFVVLSAIYTAAMKKLSTKRLKNDPKSAKKKGKVTYIVSSPDPDMPNSSFTALSAVVNTSIFTASNMSKPNQKKSKNSLEFGSVNQEPKRTALNMSKHDRKTNEKTFGLVTMNQGRRRSDDEDSEESFV</sequence>
<proteinExistence type="predicted"/>
<keyword evidence="2" id="KW-0812">Transmembrane</keyword>
<reference evidence="3" key="1">
    <citation type="submission" date="2021-01" db="EMBL/GenBank/DDBJ databases">
        <authorList>
            <person name="Corre E."/>
            <person name="Pelletier E."/>
            <person name="Niang G."/>
            <person name="Scheremetjew M."/>
            <person name="Finn R."/>
            <person name="Kale V."/>
            <person name="Holt S."/>
            <person name="Cochrane G."/>
            <person name="Meng A."/>
            <person name="Brown T."/>
            <person name="Cohen L."/>
        </authorList>
    </citation>
    <scope>NUCLEOTIDE SEQUENCE</scope>
    <source>
        <strain evidence="3">GSBS06</strain>
    </source>
</reference>
<keyword evidence="2" id="KW-0472">Membrane</keyword>
<gene>
    <name evidence="3" type="ORF">ASTO00021_LOCUS10562</name>
</gene>
<dbReference type="EMBL" id="HBIN01013968">
    <property type="protein sequence ID" value="CAE0440428.1"/>
    <property type="molecule type" value="Transcribed_RNA"/>
</dbReference>
<dbReference type="AlphaFoldDB" id="A0A7S3UY03"/>